<keyword evidence="3" id="KW-0830">Ubiquinone</keyword>
<organism evidence="3">
    <name type="scientific">uncultured organism</name>
    <dbReference type="NCBI Taxonomy" id="155900"/>
    <lineage>
        <taxon>unclassified sequences</taxon>
        <taxon>environmental samples</taxon>
    </lineage>
</organism>
<proteinExistence type="predicted"/>
<evidence type="ECO:0000256" key="1">
    <source>
        <dbReference type="SAM" id="MobiDB-lite"/>
    </source>
</evidence>
<feature type="region of interest" description="Disordered" evidence="1">
    <location>
        <begin position="425"/>
        <end position="446"/>
    </location>
</feature>
<evidence type="ECO:0000313" key="3">
    <source>
        <dbReference type="EMBL" id="AID69663.1"/>
    </source>
</evidence>
<gene>
    <name evidence="3" type="primary">nuoS</name>
</gene>
<dbReference type="SUPFAM" id="SSF51905">
    <property type="entry name" value="FAD/NAD(P)-binding domain"/>
    <property type="match status" value="1"/>
</dbReference>
<dbReference type="Pfam" id="PF01593">
    <property type="entry name" value="Amino_oxidase"/>
    <property type="match status" value="1"/>
</dbReference>
<dbReference type="InterPro" id="IPR002937">
    <property type="entry name" value="Amino_oxidase"/>
</dbReference>
<dbReference type="GO" id="GO:0016491">
    <property type="term" value="F:oxidoreductase activity"/>
    <property type="evidence" value="ECO:0007669"/>
    <property type="project" value="InterPro"/>
</dbReference>
<protein>
    <submittedName>
        <fullName evidence="3">NADH-ubiquinone oxidoreductase subunit 6</fullName>
    </submittedName>
</protein>
<feature type="domain" description="Amine oxidase" evidence="2">
    <location>
        <begin position="11"/>
        <end position="274"/>
    </location>
</feature>
<evidence type="ECO:0000259" key="2">
    <source>
        <dbReference type="Pfam" id="PF01593"/>
    </source>
</evidence>
<dbReference type="EMBL" id="KJ769134">
    <property type="protein sequence ID" value="AID69663.1"/>
    <property type="molecule type" value="Genomic_DNA"/>
</dbReference>
<dbReference type="AlphaFoldDB" id="A0A068FW75"/>
<dbReference type="InterPro" id="IPR050464">
    <property type="entry name" value="Zeta_carotene_desat/Oxidored"/>
</dbReference>
<dbReference type="PANTHER" id="PTHR42923">
    <property type="entry name" value="PROTOPORPHYRINOGEN OXIDASE"/>
    <property type="match status" value="1"/>
</dbReference>
<dbReference type="Gene3D" id="3.50.50.60">
    <property type="entry name" value="FAD/NAD(P)-binding domain"/>
    <property type="match status" value="1"/>
</dbReference>
<sequence>MSSIAVIGSGIAGNAAAWALHSFSGHEVTLYEKRTRPGGHSETVDIDYDGRSIAVDTGFIVYNGRNYPNLTALFAHLGVATQESDMSLGISVGGGALEWSGDSPRSLFAQKRNLVSPRFLSMLASILRFNKGAMTDLQSGGLAGLSLGQYLRAKHYPAGFIEDYLVPMGAAIWSTPDADIMDFPAHSFVQFFANHRLLELRPPEWRTVSGGSREYVKKLIEPLGERVLLGAQVVEVRRARDGVQITDSHGATRRFDGAVLACHSDQSLAMLKDASEPEASILAAVRYRPNDVYLHRDEALMPRRKVMWSAWNYMAAARDASGRSGVSVSYLMNKLQGIDPACPLFITLNPPVAPDPAKVFLRTQYDHPQFDAAALAAQAALKHVQGKNRLWFAGAWTGFGFHEDGLRSGLEAAEGFGAFAPWRAGASGQPASTPAKLLTEQAQAAE</sequence>
<dbReference type="Gene3D" id="1.10.405.20">
    <property type="match status" value="1"/>
</dbReference>
<accession>A0A068FW75</accession>
<name>A0A068FW75_9ZZZZ</name>
<reference evidence="3" key="1">
    <citation type="submission" date="2014-04" db="EMBL/GenBank/DDBJ databases">
        <authorList>
            <person name="Felczykowska A."/>
            <person name="Dydecka A."/>
            <person name="Bohdanowicz M."/>
            <person name="Gasior T."/>
            <person name="Sobon M."/>
            <person name="Kobos J."/>
            <person name="Bloch S."/>
            <person name="Nejman-Falenczyk B."/>
            <person name="Wegrzyn G."/>
        </authorList>
    </citation>
    <scope>NUCLEOTIDE SEQUENCE</scope>
</reference>
<dbReference type="PANTHER" id="PTHR42923:SF17">
    <property type="entry name" value="AMINE OXIDASE DOMAIN-CONTAINING PROTEIN"/>
    <property type="match status" value="1"/>
</dbReference>
<dbReference type="InterPro" id="IPR036188">
    <property type="entry name" value="FAD/NAD-bd_sf"/>
</dbReference>
<dbReference type="Gene3D" id="3.30.70.1990">
    <property type="match status" value="1"/>
</dbReference>